<evidence type="ECO:0000259" key="3">
    <source>
        <dbReference type="Pfam" id="PF13439"/>
    </source>
</evidence>
<dbReference type="PANTHER" id="PTHR46401:SF2">
    <property type="entry name" value="GLYCOSYLTRANSFERASE WBBK-RELATED"/>
    <property type="match status" value="1"/>
</dbReference>
<evidence type="ECO:0000256" key="1">
    <source>
        <dbReference type="ARBA" id="ARBA00022679"/>
    </source>
</evidence>
<organism evidence="4">
    <name type="scientific">Klebsiella pneumoniae</name>
    <dbReference type="NCBI Taxonomy" id="573"/>
    <lineage>
        <taxon>Bacteria</taxon>
        <taxon>Pseudomonadati</taxon>
        <taxon>Pseudomonadota</taxon>
        <taxon>Gammaproteobacteria</taxon>
        <taxon>Enterobacterales</taxon>
        <taxon>Enterobacteriaceae</taxon>
        <taxon>Klebsiella/Raoultella group</taxon>
        <taxon>Klebsiella</taxon>
        <taxon>Klebsiella pneumoniae complex</taxon>
    </lineage>
</organism>
<protein>
    <submittedName>
        <fullName evidence="4">Partial mannosyltransferase B</fullName>
        <ecNumber evidence="4">2.4.1.246</ecNumber>
    </submittedName>
</protein>
<evidence type="ECO:0000259" key="2">
    <source>
        <dbReference type="Pfam" id="PF00534"/>
    </source>
</evidence>
<dbReference type="AlphaFoldDB" id="A0A193SEG9"/>
<sequence length="358" mass="41397">MIVNLSRLGKSGTGMWIYSLKFLKSLNKLGELDGIICAKMHEDFFREFKCKIITVPDIVSNTSKVSKLKPILWLLYSYFLSLKVKLFYNNFTVVSTTHHFLPFHKKQVITIHDLRPYFYPDSKLQQVYFRKILPKKIFSCEHIITVSESVKKLIVQHYKINSNKVSVVYNAIDITEFEIPNNLDEKINSNTLLSVGASWKHKNIHSLLDNYDLWRGKYNLIIVSGNTDYTKQLEERVHKYGIDKHVSFVSSISFSQLKKLYLNAKALIYPSIDEGFGIPPLEAFASCTPVIVSDIPVFREILQDKAIYIDPNSKGDWQKAFNHLDELTANELIPLREYACKFDQVNMTNMVANLLKKI</sequence>
<name>A0A193SEG9_KLEPN</name>
<gene>
    <name evidence="4" type="primary">mfpsA</name>
</gene>
<dbReference type="EC" id="2.4.1.246" evidence="4"/>
<reference evidence="4" key="1">
    <citation type="submission" date="2016-02" db="EMBL/GenBank/DDBJ databases">
        <authorList>
            <person name="Wen L."/>
            <person name="He K."/>
            <person name="Yang H."/>
        </authorList>
    </citation>
    <scope>NUCLEOTIDE SEQUENCE</scope>
    <source>
        <strain evidence="4">175</strain>
    </source>
</reference>
<accession>A0A193SEG9</accession>
<dbReference type="InterPro" id="IPR028098">
    <property type="entry name" value="Glyco_trans_4-like_N"/>
</dbReference>
<dbReference type="EMBL" id="LT174578">
    <property type="protein sequence ID" value="CZQ24905.1"/>
    <property type="molecule type" value="Genomic_DNA"/>
</dbReference>
<dbReference type="Gene3D" id="3.40.50.2000">
    <property type="entry name" value="Glycogen Phosphorylase B"/>
    <property type="match status" value="2"/>
</dbReference>
<feature type="domain" description="Glycosyl transferase family 1" evidence="2">
    <location>
        <begin position="179"/>
        <end position="324"/>
    </location>
</feature>
<dbReference type="InterPro" id="IPR001296">
    <property type="entry name" value="Glyco_trans_1"/>
</dbReference>
<dbReference type="GO" id="GO:0103011">
    <property type="term" value="F:mannosylfructose-phosphate synthase activity"/>
    <property type="evidence" value="ECO:0007669"/>
    <property type="project" value="UniProtKB-EC"/>
</dbReference>
<dbReference type="SUPFAM" id="SSF53756">
    <property type="entry name" value="UDP-Glycosyltransferase/glycogen phosphorylase"/>
    <property type="match status" value="1"/>
</dbReference>
<keyword evidence="1 4" id="KW-0808">Transferase</keyword>
<dbReference type="RefSeq" id="WP_101881540.1">
    <property type="nucleotide sequence ID" value="NZ_CP055106.1"/>
</dbReference>
<dbReference type="Pfam" id="PF00534">
    <property type="entry name" value="Glycos_transf_1"/>
    <property type="match status" value="1"/>
</dbReference>
<dbReference type="Pfam" id="PF13439">
    <property type="entry name" value="Glyco_transf_4"/>
    <property type="match status" value="1"/>
</dbReference>
<dbReference type="CDD" id="cd03809">
    <property type="entry name" value="GT4_MtfB-like"/>
    <property type="match status" value="1"/>
</dbReference>
<feature type="domain" description="Glycosyltransferase subfamily 4-like N-terminal" evidence="3">
    <location>
        <begin position="60"/>
        <end position="175"/>
    </location>
</feature>
<keyword evidence="4" id="KW-0328">Glycosyltransferase</keyword>
<reference evidence="4" key="2">
    <citation type="submission" date="2016-06" db="EMBL/GenBank/DDBJ databases">
        <title>Towards a vaccine: An investigation of Klebsiella pneumoniae surface antigens.</title>
        <authorList>
            <person name="Follador R."/>
            <person name="Heinz E."/>
            <person name="Wyres K.L."/>
            <person name="Ellington M.J."/>
            <person name="Kowarik M."/>
            <person name="Holt K.E."/>
            <person name="Thomson N.R."/>
        </authorList>
    </citation>
    <scope>NUCLEOTIDE SEQUENCE</scope>
    <source>
        <strain evidence="4">175</strain>
    </source>
</reference>
<dbReference type="GO" id="GO:0009103">
    <property type="term" value="P:lipopolysaccharide biosynthetic process"/>
    <property type="evidence" value="ECO:0007669"/>
    <property type="project" value="TreeGrafter"/>
</dbReference>
<proteinExistence type="predicted"/>
<dbReference type="PANTHER" id="PTHR46401">
    <property type="entry name" value="GLYCOSYLTRANSFERASE WBBK-RELATED"/>
    <property type="match status" value="1"/>
</dbReference>
<evidence type="ECO:0000313" key="4">
    <source>
        <dbReference type="EMBL" id="CZQ24905.1"/>
    </source>
</evidence>